<evidence type="ECO:0008006" key="6">
    <source>
        <dbReference type="Google" id="ProtNLM"/>
    </source>
</evidence>
<keyword evidence="5" id="KW-1185">Reference proteome</keyword>
<sequence>MAKTKKVSKGRSSPTQGLMTGSSAVRAKKRMQKPRIKRVSWRDEQVEGMSVSDAPTEEFTDPAILVIRETVKISYSKEELLKIREAPLSKKKPDFFDTSEVTTSIWDPERWGFERKKSDTPIENGPRSSGDGPSEHRRRPGDPRERIRKESDGIVLSPQRRSFNSGCFVPVRGDTTRNNRSHSPLGPKNDGSHVGGIREIQSSTRRIGSGRILRDFCDFNDKLDSGDNEYSYRSQQRNNNNDREDKFGDKYERRSFGRDFEMTRDRENNNKETRRMNKGFDRRRISENREQEEPEWFSGGPLSQNDTIELRGFDDDKPIRKKLSPSNLKRMKEPKKKVEPALPQLKNDDKNEPEVILSEPKGGSGPQVGNQKETNEKHSESLRNEEKDNKVDIDKTDEESRVNALVNDHSFNFDDILKCDTIPGLLTNGVGGDGDNSKSRFSRWFKQESPEKPESRRSSLHDDHLINNLLKDLEPNVTIPGDSEAYFAPISPAANTGGIVGSKREFQQQSQAMNIMDMLQRGKQQPDPMKQPVTAGKILNLEELEAKIRQDSSTGIPTKHQPQKPDEDMAAAFKKLLEQAQAGGHPTSMNTSMNKTQPMSLLEMLDRSQQQDEAARMSGSNPHLLAPSNSSRGGIQHHQHMTNDLSMKLHQAQIQQNQMDMLNKLINQTTSVHPQQLRASPLHDLVIQQSRDLLNRPEAQAILQGLKRGEITTQHLYQQLANPALQPRHREMLINVLKYHGGGGFGPSPRVLSPVPPHHMFQQQQQQQQQQQLRVSPLPPNAYCVSPILATSPNTLTVPAMHQRIPSPRELQVHTQNILQRALIKKKLEEQQENYRKKQELQRGQSPSNGLNQAPTKNVTSPTPLAFTPTSVLRKMTAEKDEGKENKVNIEGKIPPGRPLTGMRPQPPQPQVQQWNTSAQYTKHQGRPIVKANNNFQLPLSEQFFGQQNPQQQQVLQQRAHQQLAFQQQHQQQQQRKALNPQAMGGPQFTSNQGVPQSQYNTQQYSSNQQFTQQQLRAQHQHRPANQQQQQNVQPMSFQQQQQQPNNHQHMGGGNWQFFNQHPANRSSKAGLESDGGRPTSSATTSTTSTVNQLARWFSPDLLELARAGELPSTSSLSQNLLSLEEIERQTAPPVHN</sequence>
<feature type="region of interest" description="Disordered" evidence="3">
    <location>
        <begin position="949"/>
        <end position="1090"/>
    </location>
</feature>
<feature type="compositionally biased region" description="Low complexity" evidence="3">
    <location>
        <begin position="1024"/>
        <end position="1050"/>
    </location>
</feature>
<dbReference type="PANTHER" id="PTHR12269">
    <property type="entry name" value="EUKARYOTIC TRANSLATION INITIATION FACTOR 4E TRANSPORTER"/>
    <property type="match status" value="1"/>
</dbReference>
<comment type="subcellular location">
    <subcellularLocation>
        <location evidence="1">Cytoplasm</location>
    </subcellularLocation>
</comment>
<reference evidence="4" key="1">
    <citation type="submission" date="2025-05" db="UniProtKB">
        <authorList>
            <consortium name="EnsemblMetazoa"/>
        </authorList>
    </citation>
    <scope>IDENTIFICATION</scope>
</reference>
<feature type="compositionally biased region" description="Basic and acidic residues" evidence="3">
    <location>
        <begin position="140"/>
        <end position="152"/>
    </location>
</feature>
<feature type="compositionally biased region" description="Low complexity" evidence="3">
    <location>
        <begin position="997"/>
        <end position="1015"/>
    </location>
</feature>
<feature type="compositionally biased region" description="Low complexity" evidence="3">
    <location>
        <begin position="949"/>
        <end position="976"/>
    </location>
</feature>
<dbReference type="Pfam" id="PF10477">
    <property type="entry name" value="EIF4E-T"/>
    <property type="match status" value="2"/>
</dbReference>
<evidence type="ECO:0000256" key="2">
    <source>
        <dbReference type="ARBA" id="ARBA00022490"/>
    </source>
</evidence>
<dbReference type="EnsemblMetazoa" id="XM_050643259.1">
    <property type="protein sequence ID" value="XP_050499216.1"/>
    <property type="gene ID" value="LOC126879916"/>
</dbReference>
<dbReference type="GeneID" id="126879916"/>
<feature type="compositionally biased region" description="Basic and acidic residues" evidence="3">
    <location>
        <begin position="373"/>
        <end position="395"/>
    </location>
</feature>
<feature type="compositionally biased region" description="Polar residues" evidence="3">
    <location>
        <begin position="1057"/>
        <end position="1068"/>
    </location>
</feature>
<keyword evidence="2" id="KW-0963">Cytoplasm</keyword>
<evidence type="ECO:0000256" key="1">
    <source>
        <dbReference type="ARBA" id="ARBA00004496"/>
    </source>
</evidence>
<dbReference type="Proteomes" id="UP001652700">
    <property type="component" value="Unplaced"/>
</dbReference>
<name>A0ABM5JMQ1_DIAVI</name>
<feature type="compositionally biased region" description="Low complexity" evidence="3">
    <location>
        <begin position="1111"/>
        <end position="1124"/>
    </location>
</feature>
<dbReference type="RefSeq" id="XP_050499216.1">
    <property type="nucleotide sequence ID" value="XM_050643259.1"/>
</dbReference>
<feature type="compositionally biased region" description="Basic and acidic residues" evidence="3">
    <location>
        <begin position="240"/>
        <end position="291"/>
    </location>
</feature>
<organism evidence="4 5">
    <name type="scientific">Diabrotica virgifera virgifera</name>
    <name type="common">western corn rootworm</name>
    <dbReference type="NCBI Taxonomy" id="50390"/>
    <lineage>
        <taxon>Eukaryota</taxon>
        <taxon>Metazoa</taxon>
        <taxon>Ecdysozoa</taxon>
        <taxon>Arthropoda</taxon>
        <taxon>Hexapoda</taxon>
        <taxon>Insecta</taxon>
        <taxon>Pterygota</taxon>
        <taxon>Neoptera</taxon>
        <taxon>Endopterygota</taxon>
        <taxon>Coleoptera</taxon>
        <taxon>Polyphaga</taxon>
        <taxon>Cucujiformia</taxon>
        <taxon>Chrysomeloidea</taxon>
        <taxon>Chrysomelidae</taxon>
        <taxon>Galerucinae</taxon>
        <taxon>Diabroticina</taxon>
        <taxon>Diabroticites</taxon>
        <taxon>Diabrotica</taxon>
    </lineage>
</organism>
<feature type="compositionally biased region" description="Basic residues" evidence="3">
    <location>
        <begin position="26"/>
        <end position="39"/>
    </location>
</feature>
<feature type="compositionally biased region" description="Low complexity" evidence="3">
    <location>
        <begin position="762"/>
        <end position="772"/>
    </location>
</feature>
<feature type="compositionally biased region" description="Basic and acidic residues" evidence="3">
    <location>
        <begin position="876"/>
        <end position="890"/>
    </location>
</feature>
<feature type="compositionally biased region" description="Basic and acidic residues" evidence="3">
    <location>
        <begin position="308"/>
        <end position="318"/>
    </location>
</feature>
<feature type="compositionally biased region" description="Basic and acidic residues" evidence="3">
    <location>
        <begin position="107"/>
        <end position="120"/>
    </location>
</feature>
<feature type="compositionally biased region" description="Polar residues" evidence="3">
    <location>
        <begin position="842"/>
        <end position="871"/>
    </location>
</feature>
<feature type="region of interest" description="Disordered" evidence="3">
    <location>
        <begin position="1110"/>
        <end position="1137"/>
    </location>
</feature>
<evidence type="ECO:0000256" key="3">
    <source>
        <dbReference type="SAM" id="MobiDB-lite"/>
    </source>
</evidence>
<feature type="region of interest" description="Disordered" evidence="3">
    <location>
        <begin position="755"/>
        <end position="775"/>
    </location>
</feature>
<feature type="region of interest" description="Disordered" evidence="3">
    <location>
        <begin position="428"/>
        <end position="459"/>
    </location>
</feature>
<accession>A0ABM5JMQ1</accession>
<feature type="compositionally biased region" description="Basic and acidic residues" evidence="3">
    <location>
        <begin position="445"/>
        <end position="459"/>
    </location>
</feature>
<protein>
    <recommendedName>
        <fullName evidence="6">Eukaryotic translation initiation factor 4E transporter-like</fullName>
    </recommendedName>
</protein>
<evidence type="ECO:0000313" key="4">
    <source>
        <dbReference type="EnsemblMetazoa" id="XP_050499216.1"/>
    </source>
</evidence>
<feature type="compositionally biased region" description="Polar residues" evidence="3">
    <location>
        <begin position="10"/>
        <end position="23"/>
    </location>
</feature>
<feature type="region of interest" description="Disordered" evidence="3">
    <location>
        <begin position="107"/>
        <end position="203"/>
    </location>
</feature>
<feature type="region of interest" description="Disordered" evidence="3">
    <location>
        <begin position="224"/>
        <end position="395"/>
    </location>
</feature>
<feature type="region of interest" description="Disordered" evidence="3">
    <location>
        <begin position="833"/>
        <end position="912"/>
    </location>
</feature>
<feature type="compositionally biased region" description="Low complexity" evidence="3">
    <location>
        <begin position="1080"/>
        <end position="1090"/>
    </location>
</feature>
<dbReference type="PANTHER" id="PTHR12269:SF1">
    <property type="entry name" value="EUKARYOTIC TRANSLATION INITIATION FACTOR 4E TRANSPORTER"/>
    <property type="match status" value="1"/>
</dbReference>
<evidence type="ECO:0000313" key="5">
    <source>
        <dbReference type="Proteomes" id="UP001652700"/>
    </source>
</evidence>
<proteinExistence type="predicted"/>
<dbReference type="InterPro" id="IPR018862">
    <property type="entry name" value="eIF4E-T"/>
</dbReference>
<feature type="region of interest" description="Disordered" evidence="3">
    <location>
        <begin position="1"/>
        <end position="62"/>
    </location>
</feature>